<feature type="transmembrane region" description="Helical" evidence="5">
    <location>
        <begin position="263"/>
        <end position="283"/>
    </location>
</feature>
<evidence type="ECO:0000313" key="8">
    <source>
        <dbReference type="Proteomes" id="UP001054902"/>
    </source>
</evidence>
<feature type="transmembrane region" description="Helical" evidence="5">
    <location>
        <begin position="35"/>
        <end position="68"/>
    </location>
</feature>
<dbReference type="InterPro" id="IPR002781">
    <property type="entry name" value="TM_pro_TauE-like"/>
</dbReference>
<dbReference type="AlphaFoldDB" id="A0AAD3CJY1"/>
<dbReference type="GO" id="GO:0016020">
    <property type="term" value="C:membrane"/>
    <property type="evidence" value="ECO:0007669"/>
    <property type="project" value="UniProtKB-SubCell"/>
</dbReference>
<dbReference type="EMBL" id="BLLK01000022">
    <property type="protein sequence ID" value="GFH46495.1"/>
    <property type="molecule type" value="Genomic_DNA"/>
</dbReference>
<dbReference type="EMBL" id="BLLK01000022">
    <property type="protein sequence ID" value="GFH46492.1"/>
    <property type="molecule type" value="Genomic_DNA"/>
</dbReference>
<accession>A0AAD3CJY1</accession>
<feature type="transmembrane region" description="Helical" evidence="5">
    <location>
        <begin position="144"/>
        <end position="161"/>
    </location>
</feature>
<evidence type="ECO:0000256" key="3">
    <source>
        <dbReference type="ARBA" id="ARBA00022989"/>
    </source>
</evidence>
<proteinExistence type="predicted"/>
<dbReference type="Proteomes" id="UP001054902">
    <property type="component" value="Unassembled WGS sequence"/>
</dbReference>
<comment type="subcellular location">
    <subcellularLocation>
        <location evidence="1">Membrane</location>
        <topology evidence="1">Multi-pass membrane protein</topology>
    </subcellularLocation>
</comment>
<protein>
    <submittedName>
        <fullName evidence="7">Uncharacterized protein</fullName>
    </submittedName>
</protein>
<keyword evidence="3 5" id="KW-1133">Transmembrane helix</keyword>
<evidence type="ECO:0000313" key="7">
    <source>
        <dbReference type="EMBL" id="GFH46495.1"/>
    </source>
</evidence>
<dbReference type="Pfam" id="PF01925">
    <property type="entry name" value="TauE"/>
    <property type="match status" value="1"/>
</dbReference>
<reference evidence="7" key="1">
    <citation type="submission" date="2020-02" db="EMBL/GenBank/DDBJ databases">
        <authorList>
            <person name="Hongo Y."/>
            <person name="Kimura K."/>
            <person name="Takaki Y."/>
            <person name="Tomaru Y."/>
        </authorList>
    </citation>
    <scope>NUCLEOTIDE SEQUENCE</scope>
    <source>
        <strain evidence="7">NIES-3715</strain>
    </source>
</reference>
<dbReference type="PANTHER" id="PTHR31154:SF4">
    <property type="entry name" value="MEMBRANE TRANSPORTER PROTEIN"/>
    <property type="match status" value="1"/>
</dbReference>
<sequence length="433" mass="47789">MILSRILTKFYPALIILPLYLKITTRNQILLSSFANYYPLSIAMILGSLIAGATPLGGGVVAFPISVLVLAFDPKQGRDFALGIQSIGMSCASYTILTREHSESKQHAILGNGEYTNLLGVSMFFSVLGLIFGLDIVVPSYYVNVMYTTLVASFAVILASLDRVKNETTSSDENCILEDASSLEIDEHRVDHCSDTKSLSASSLQTTSSGEKVKSLLANAIFCTIGGMLSAQVGTGADIMTYFYGCTFYKYFNRQHSRADHELVAISVVVMAVTSIAGTLLRITSLSDGAGGEKSTAVSMDVYQAIVACCPVVIIGAPLGSLCLTEKNQKWMRKLFYVLALIQLVSFGIIKIRNDWRIWTVIGTCLFSAFAIVQWALWRDCGDDDLILLEKDGKGNRIRYLRGSSTRLAMLRWRKILKHFHKFLISRFEFLFE</sequence>
<feature type="transmembrane region" description="Helical" evidence="5">
    <location>
        <begin position="358"/>
        <end position="378"/>
    </location>
</feature>
<organism evidence="7 8">
    <name type="scientific">Chaetoceros tenuissimus</name>
    <dbReference type="NCBI Taxonomy" id="426638"/>
    <lineage>
        <taxon>Eukaryota</taxon>
        <taxon>Sar</taxon>
        <taxon>Stramenopiles</taxon>
        <taxon>Ochrophyta</taxon>
        <taxon>Bacillariophyta</taxon>
        <taxon>Coscinodiscophyceae</taxon>
        <taxon>Chaetocerotophycidae</taxon>
        <taxon>Chaetocerotales</taxon>
        <taxon>Chaetocerotaceae</taxon>
        <taxon>Chaetoceros</taxon>
    </lineage>
</organism>
<evidence type="ECO:0000256" key="2">
    <source>
        <dbReference type="ARBA" id="ARBA00022692"/>
    </source>
</evidence>
<feature type="transmembrane region" description="Helical" evidence="5">
    <location>
        <begin position="303"/>
        <end position="323"/>
    </location>
</feature>
<reference evidence="7 8" key="2">
    <citation type="journal article" date="2021" name="Sci. Rep.">
        <title>The genome of the diatom Chaetoceros tenuissimus carries an ancient integrated fragment of an extant virus.</title>
        <authorList>
            <person name="Hongo Y."/>
            <person name="Kimura K."/>
            <person name="Takaki Y."/>
            <person name="Yoshida Y."/>
            <person name="Baba S."/>
            <person name="Kobayashi G."/>
            <person name="Nagasaki K."/>
            <person name="Hano T."/>
            <person name="Tomaru Y."/>
        </authorList>
    </citation>
    <scope>NUCLEOTIDE SEQUENCE [LARGE SCALE GENOMIC DNA]</scope>
    <source>
        <strain evidence="7 8">NIES-3715</strain>
    </source>
</reference>
<keyword evidence="2 5" id="KW-0812">Transmembrane</keyword>
<evidence type="ECO:0000256" key="1">
    <source>
        <dbReference type="ARBA" id="ARBA00004141"/>
    </source>
</evidence>
<gene>
    <name evidence="6" type="ORF">CTEN210_02966</name>
    <name evidence="7" type="ORF">CTEN210_02969</name>
</gene>
<dbReference type="PANTHER" id="PTHR31154">
    <property type="entry name" value="MEMBRANE TRANSPORTER PROTEIN"/>
    <property type="match status" value="1"/>
</dbReference>
<feature type="transmembrane region" description="Helical" evidence="5">
    <location>
        <begin position="335"/>
        <end position="352"/>
    </location>
</feature>
<keyword evidence="4 5" id="KW-0472">Membrane</keyword>
<feature type="transmembrane region" description="Helical" evidence="5">
    <location>
        <begin position="118"/>
        <end position="138"/>
    </location>
</feature>
<comment type="caution">
    <text evidence="7">The sequence shown here is derived from an EMBL/GenBank/DDBJ whole genome shotgun (WGS) entry which is preliminary data.</text>
</comment>
<name>A0AAD3CJY1_9STRA</name>
<evidence type="ECO:0000256" key="5">
    <source>
        <dbReference type="SAM" id="Phobius"/>
    </source>
</evidence>
<evidence type="ECO:0000313" key="6">
    <source>
        <dbReference type="EMBL" id="GFH46492.1"/>
    </source>
</evidence>
<evidence type="ECO:0000256" key="4">
    <source>
        <dbReference type="ARBA" id="ARBA00023136"/>
    </source>
</evidence>
<keyword evidence="8" id="KW-1185">Reference proteome</keyword>